<proteinExistence type="predicted"/>
<organism evidence="1 2">
    <name type="scientific">Cordylochernes scorpioides</name>
    <dbReference type="NCBI Taxonomy" id="51811"/>
    <lineage>
        <taxon>Eukaryota</taxon>
        <taxon>Metazoa</taxon>
        <taxon>Ecdysozoa</taxon>
        <taxon>Arthropoda</taxon>
        <taxon>Chelicerata</taxon>
        <taxon>Arachnida</taxon>
        <taxon>Pseudoscorpiones</taxon>
        <taxon>Cheliferoidea</taxon>
        <taxon>Chernetidae</taxon>
        <taxon>Cordylochernes</taxon>
    </lineage>
</organism>
<dbReference type="Proteomes" id="UP001235939">
    <property type="component" value="Chromosome 01"/>
</dbReference>
<gene>
    <name evidence="1" type="ORF">LAZ67_1001638</name>
</gene>
<keyword evidence="2" id="KW-1185">Reference proteome</keyword>
<evidence type="ECO:0000313" key="2">
    <source>
        <dbReference type="Proteomes" id="UP001235939"/>
    </source>
</evidence>
<evidence type="ECO:0008006" key="3">
    <source>
        <dbReference type="Google" id="ProtNLM"/>
    </source>
</evidence>
<dbReference type="SUPFAM" id="SSF52540">
    <property type="entry name" value="P-loop containing nucleoside triphosphate hydrolases"/>
    <property type="match status" value="1"/>
</dbReference>
<protein>
    <recommendedName>
        <fullName evidence="3">ATP-dependent DNA helicase</fullName>
    </recommendedName>
</protein>
<sequence length="139" mass="15888">MLGFHRRAKAKTSLEDDDVPIDDTTTKPLFTLQENGRKGTRDKVPRLRWNPWQKHVKSRSRMCSHVLEVQILTGTNVGHTVLVQKISFAPLDISLPFILKRHQFSLRLAFAMTTNKAQGQTFARVGLLLQEPVFMHGQL</sequence>
<accession>A0ABY6JVV9</accession>
<name>A0ABY6JVV9_9ARAC</name>
<dbReference type="InterPro" id="IPR027417">
    <property type="entry name" value="P-loop_NTPase"/>
</dbReference>
<evidence type="ECO:0000313" key="1">
    <source>
        <dbReference type="EMBL" id="UYV60603.1"/>
    </source>
</evidence>
<dbReference type="EMBL" id="CP092863">
    <property type="protein sequence ID" value="UYV60603.1"/>
    <property type="molecule type" value="Genomic_DNA"/>
</dbReference>
<reference evidence="1 2" key="1">
    <citation type="submission" date="2022-01" db="EMBL/GenBank/DDBJ databases">
        <title>A chromosomal length assembly of Cordylochernes scorpioides.</title>
        <authorList>
            <person name="Zeh D."/>
            <person name="Zeh J."/>
        </authorList>
    </citation>
    <scope>NUCLEOTIDE SEQUENCE [LARGE SCALE GENOMIC DNA]</scope>
    <source>
        <strain evidence="1">IN4F17</strain>
        <tissue evidence="1">Whole Body</tissue>
    </source>
</reference>